<organism evidence="2 3">
    <name type="scientific">Pseudomonas putida</name>
    <name type="common">Arthrobacter siderocapsulatus</name>
    <dbReference type="NCBI Taxonomy" id="303"/>
    <lineage>
        <taxon>Bacteria</taxon>
        <taxon>Pseudomonadati</taxon>
        <taxon>Pseudomonadota</taxon>
        <taxon>Gammaproteobacteria</taxon>
        <taxon>Pseudomonadales</taxon>
        <taxon>Pseudomonadaceae</taxon>
        <taxon>Pseudomonas</taxon>
    </lineage>
</organism>
<reference evidence="2 3" key="2">
    <citation type="submission" date="2020-04" db="EMBL/GenBank/DDBJ databases">
        <title>Complete genome sequence of Pseudomonas putida strain JQ581.</title>
        <authorList>
            <person name="Mu Y."/>
        </authorList>
    </citation>
    <scope>NUCLEOTIDE SEQUENCE [LARGE SCALE GENOMIC DNA]</scope>
    <source>
        <strain evidence="2 3">JQ581</strain>
    </source>
</reference>
<name>A0AAP9N0U0_PSEPU</name>
<reference evidence="2 3" key="1">
    <citation type="submission" date="2016-04" db="EMBL/GenBank/DDBJ databases">
        <authorList>
            <person name="Qiu J."/>
        </authorList>
    </citation>
    <scope>NUCLEOTIDE SEQUENCE [LARGE SCALE GENOMIC DNA]</scope>
    <source>
        <strain evidence="2 3">JQ581</strain>
    </source>
</reference>
<gene>
    <name evidence="2" type="ORF">A3L25_018685</name>
</gene>
<evidence type="ECO:0000259" key="1">
    <source>
        <dbReference type="Pfam" id="PF12873"/>
    </source>
</evidence>
<sequence>MNIEKLQADIGDPYTQRLIKRLHDFAYIPAVVLEELKRSALTENWGSDLGALKKYLAVNVAWSIEQGRVTFGQDQFYMTAGNLQTRYGTPLYLVFMAGEEEEGRSPWKLIKAGSHINAPSLPSPPDIPEGAEIPKGAEIVMHHDHMLQDNADRVGFLQDVPPVAQMCAISGAIQWSLNRNLQLRYWYYGRMNYLVPLYLRDREDITAAPDLVAPIQITNDQILVRTVLEPHMPYSNARVGVKRHDLLPSWMLRTWNEHADAVPNGDE</sequence>
<dbReference type="Pfam" id="PF12873">
    <property type="entry name" value="DUF3825"/>
    <property type="match status" value="1"/>
</dbReference>
<dbReference type="InterPro" id="IPR024437">
    <property type="entry name" value="DUF3825"/>
</dbReference>
<proteinExistence type="predicted"/>
<accession>A0AAP9N0U0</accession>
<evidence type="ECO:0000313" key="3">
    <source>
        <dbReference type="Proteomes" id="UP000076857"/>
    </source>
</evidence>
<dbReference type="RefSeq" id="WP_038409479.1">
    <property type="nucleotide sequence ID" value="NZ_CP007620.1"/>
</dbReference>
<dbReference type="EMBL" id="CP050951">
    <property type="protein sequence ID" value="QJQ11360.1"/>
    <property type="molecule type" value="Genomic_DNA"/>
</dbReference>
<dbReference type="Proteomes" id="UP000076857">
    <property type="component" value="Chromosome"/>
</dbReference>
<feature type="domain" description="DUF3825" evidence="1">
    <location>
        <begin position="36"/>
        <end position="239"/>
    </location>
</feature>
<dbReference type="AlphaFoldDB" id="A0AAP9N0U0"/>
<protein>
    <submittedName>
        <fullName evidence="2">DUF3825 domain-containing protein</fullName>
    </submittedName>
</protein>
<evidence type="ECO:0000313" key="2">
    <source>
        <dbReference type="EMBL" id="QJQ11360.1"/>
    </source>
</evidence>